<feature type="region of interest" description="Disordered" evidence="5">
    <location>
        <begin position="344"/>
        <end position="363"/>
    </location>
</feature>
<feature type="transmembrane region" description="Helical" evidence="6">
    <location>
        <begin position="250"/>
        <end position="271"/>
    </location>
</feature>
<evidence type="ECO:0000256" key="1">
    <source>
        <dbReference type="ARBA" id="ARBA00004141"/>
    </source>
</evidence>
<feature type="transmembrane region" description="Helical" evidence="6">
    <location>
        <begin position="20"/>
        <end position="41"/>
    </location>
</feature>
<evidence type="ECO:0000259" key="7">
    <source>
        <dbReference type="Pfam" id="PF03798"/>
    </source>
</evidence>
<proteinExistence type="predicted"/>
<dbReference type="Proteomes" id="UP000696485">
    <property type="component" value="Unassembled WGS sequence"/>
</dbReference>
<feature type="transmembrane region" description="Helical" evidence="6">
    <location>
        <begin position="278"/>
        <end position="301"/>
    </location>
</feature>
<evidence type="ECO:0000256" key="6">
    <source>
        <dbReference type="SAM" id="Phobius"/>
    </source>
</evidence>
<gene>
    <name evidence="8" type="ORF">BG006_005253</name>
</gene>
<comment type="caution">
    <text evidence="8">The sequence shown here is derived from an EMBL/GenBank/DDBJ whole genome shotgun (WGS) entry which is preliminary data.</text>
</comment>
<comment type="subcellular location">
    <subcellularLocation>
        <location evidence="1">Membrane</location>
        <topology evidence="1">Multi-pass membrane protein</topology>
    </subcellularLocation>
</comment>
<reference evidence="8" key="1">
    <citation type="journal article" date="2020" name="Fungal Divers.">
        <title>Resolving the Mortierellaceae phylogeny through synthesis of multi-gene phylogenetics and phylogenomics.</title>
        <authorList>
            <person name="Vandepol N."/>
            <person name="Liber J."/>
            <person name="Desiro A."/>
            <person name="Na H."/>
            <person name="Kennedy M."/>
            <person name="Barry K."/>
            <person name="Grigoriev I.V."/>
            <person name="Miller A.N."/>
            <person name="O'Donnell K."/>
            <person name="Stajich J.E."/>
            <person name="Bonito G."/>
        </authorList>
    </citation>
    <scope>NUCLEOTIDE SEQUENCE</scope>
    <source>
        <strain evidence="8">NVP1</strain>
    </source>
</reference>
<dbReference type="GO" id="GO:0016020">
    <property type="term" value="C:membrane"/>
    <property type="evidence" value="ECO:0007669"/>
    <property type="project" value="UniProtKB-SubCell"/>
</dbReference>
<dbReference type="Pfam" id="PF03798">
    <property type="entry name" value="TRAM_LAG1_CLN8"/>
    <property type="match status" value="1"/>
</dbReference>
<dbReference type="PANTHER" id="PTHR40050:SF1">
    <property type="entry name" value="INNER SPORE COAT PROTEIN H"/>
    <property type="match status" value="1"/>
</dbReference>
<dbReference type="Pfam" id="PF08757">
    <property type="entry name" value="CotH"/>
    <property type="match status" value="1"/>
</dbReference>
<evidence type="ECO:0000313" key="8">
    <source>
        <dbReference type="EMBL" id="KAF9331879.1"/>
    </source>
</evidence>
<dbReference type="InterPro" id="IPR014867">
    <property type="entry name" value="Spore_coat_CotH_CotH2/3/7"/>
</dbReference>
<feature type="transmembrane region" description="Helical" evidence="6">
    <location>
        <begin position="86"/>
        <end position="102"/>
    </location>
</feature>
<feature type="transmembrane region" description="Helical" evidence="6">
    <location>
        <begin position="201"/>
        <end position="221"/>
    </location>
</feature>
<evidence type="ECO:0000256" key="5">
    <source>
        <dbReference type="SAM" id="MobiDB-lite"/>
    </source>
</evidence>
<dbReference type="PANTHER" id="PTHR40050">
    <property type="entry name" value="INNER SPORE COAT PROTEIN H"/>
    <property type="match status" value="1"/>
</dbReference>
<accession>A0A9P5VM95</accession>
<dbReference type="AlphaFoldDB" id="A0A9P5VM95"/>
<evidence type="ECO:0000313" key="9">
    <source>
        <dbReference type="Proteomes" id="UP000696485"/>
    </source>
</evidence>
<evidence type="ECO:0000256" key="4">
    <source>
        <dbReference type="ARBA" id="ARBA00023136"/>
    </source>
</evidence>
<protein>
    <recommendedName>
        <fullName evidence="7">TLC domain-containing protein</fullName>
    </recommendedName>
</protein>
<evidence type="ECO:0000256" key="2">
    <source>
        <dbReference type="ARBA" id="ARBA00022692"/>
    </source>
</evidence>
<dbReference type="EMBL" id="JAAAUY010000296">
    <property type="protein sequence ID" value="KAF9331879.1"/>
    <property type="molecule type" value="Genomic_DNA"/>
</dbReference>
<keyword evidence="3 6" id="KW-1133">Transmembrane helix</keyword>
<dbReference type="InterPro" id="IPR006634">
    <property type="entry name" value="TLC-dom"/>
</dbReference>
<keyword evidence="4 6" id="KW-0472">Membrane</keyword>
<evidence type="ECO:0000256" key="3">
    <source>
        <dbReference type="ARBA" id="ARBA00022989"/>
    </source>
</evidence>
<feature type="domain" description="TLC" evidence="7">
    <location>
        <begin position="196"/>
        <end position="329"/>
    </location>
</feature>
<keyword evidence="9" id="KW-1185">Reference proteome</keyword>
<sequence>MPVYDKFLGLELTPANVLFLQTTVVSFFAQFVLFYTTWFFFPSFGKDRRRLAWVSSFYCSLFLSIAVMAELGMVRTTVFERLGMDTVTLGLPANATLFSYLLPKFNAWALQLGSNHVKGSRDGLGVILQQLQEWNAESVSVLAGTFLRWMVNQPIFSLAPLKPVDPAYIVEGAPHYFGGGGRLLFSMEGAHQSSRMGAAMVGYLAGYFLADCVLAALHFFAHHGYLSGWVHHIAYTGVAYSLARHHTLSLFSICVGTFEPSTIFLALGHLFPAARCDLVFGTTFFVLRIVLCALFLHEFAFNHPRNTGGATQTLSACLTLHSYWFFLIVQGVVRRAKRAGKEKAKANTKKLVQDQEQSEVPQKDKITTDRMNKQSDFQSHRAVTFNVIGFPDDKTNTYAVEINKKLHPLKTSKDTFPLWSANVADASASDSYRYVQLNKKKKVVSREEFQRQFDDEGATATLNEFFNRQTTVTALPEIKQIYEDIRPTASEAFDSSQIATINLTTDKEAFAEMLDNPLAEDREPIDAGFKFINADNVYSAGNVKLKVSGHGSRKYKKVSLSIAFDAEAGETFFDRPEIKLRAEYIDPTMIREKLYVDLLNSVGVASYQGSYVRVYVNGKPQGLYLMVEDVSAPFIMNTIHHGAITDKKDLGALFKMSSGLHATMQYEGRKTADYDPVVYTNKIQGDNPKNDPMKQFIGFMKDLQEWDPTAAGGVAFWKERLDLDGFLRSMSLEYLTGAWDQFWWRGNNYYMYFNPEKNVWQFIPNDFDNTFSIGTHPDVDTTYKNYAHFRLKVKSKDNPLVTKLIYKNKEINKEFEKTLLTITNGVFNNKAVDARIDAYKNQIEEDVAWDLSIERSKLPGIDLEWNIEKFNTAFKDPVKHVGKGLKKWIGDRAKSVPKQVRKGM</sequence>
<feature type="transmembrane region" description="Helical" evidence="6">
    <location>
        <begin position="53"/>
        <end position="74"/>
    </location>
</feature>
<keyword evidence="2 6" id="KW-0812">Transmembrane</keyword>
<name>A0A9P5VM95_9FUNG</name>
<organism evidence="8 9">
    <name type="scientific">Podila minutissima</name>
    <dbReference type="NCBI Taxonomy" id="64525"/>
    <lineage>
        <taxon>Eukaryota</taxon>
        <taxon>Fungi</taxon>
        <taxon>Fungi incertae sedis</taxon>
        <taxon>Mucoromycota</taxon>
        <taxon>Mortierellomycotina</taxon>
        <taxon>Mortierellomycetes</taxon>
        <taxon>Mortierellales</taxon>
        <taxon>Mortierellaceae</taxon>
        <taxon>Podila</taxon>
    </lineage>
</organism>